<dbReference type="AlphaFoldDB" id="A0A182J750"/>
<dbReference type="EnsemblMetazoa" id="AATE012638-RA">
    <property type="protein sequence ID" value="AATE012638-PA.1"/>
    <property type="gene ID" value="AATE012638"/>
</dbReference>
<evidence type="ECO:0000313" key="1">
    <source>
        <dbReference type="EnsemblMetazoa" id="AATE012638-PA.1"/>
    </source>
</evidence>
<accession>A0A182J750</accession>
<proteinExistence type="predicted"/>
<dbReference type="VEuPathDB" id="VectorBase:AATE012638"/>
<reference evidence="1" key="1">
    <citation type="submission" date="2022-08" db="UniProtKB">
        <authorList>
            <consortium name="EnsemblMetazoa"/>
        </authorList>
    </citation>
    <scope>IDENTIFICATION</scope>
    <source>
        <strain evidence="1">EBRO</strain>
    </source>
</reference>
<organism evidence="1">
    <name type="scientific">Anopheles atroparvus</name>
    <name type="common">European mosquito</name>
    <dbReference type="NCBI Taxonomy" id="41427"/>
    <lineage>
        <taxon>Eukaryota</taxon>
        <taxon>Metazoa</taxon>
        <taxon>Ecdysozoa</taxon>
        <taxon>Arthropoda</taxon>
        <taxon>Hexapoda</taxon>
        <taxon>Insecta</taxon>
        <taxon>Pterygota</taxon>
        <taxon>Neoptera</taxon>
        <taxon>Endopterygota</taxon>
        <taxon>Diptera</taxon>
        <taxon>Nematocera</taxon>
        <taxon>Culicoidea</taxon>
        <taxon>Culicidae</taxon>
        <taxon>Anophelinae</taxon>
        <taxon>Anopheles</taxon>
    </lineage>
</organism>
<protein>
    <submittedName>
        <fullName evidence="1">Uncharacterized protein</fullName>
    </submittedName>
</protein>
<name>A0A182J750_ANOAO</name>
<sequence>MENRTDCRLSSSVMAVSIRAEERVSARCRRKVKGPERDASGVAGGWERGKLVLLVRAGRWKGTVRVGARVRQRRPSAHEPVRAGHPLAARAAPLPGVRWRALAERIQRIVQPERAPDAPVDGFGRERVVDRRQQMVMSGAPGAPTTTVRIEADHREPPRPVQRTVRCSRPKRTPEALLERKICIVVVVGGCRSRRRCGELCLLAPGRAARQLAAREETGQIGAVTVRPLARVVHVGQWWRRLVVMMMMMVMLLLLLLLLLVEVTVGIGPGRERGRWLAEVQRFGVGQGGGPEGRHELTFQCVRAAIRRAR</sequence>